<name>A0A645BGN9_9ZZZZ</name>
<proteinExistence type="predicted"/>
<comment type="caution">
    <text evidence="1">The sequence shown here is derived from an EMBL/GenBank/DDBJ whole genome shotgun (WGS) entry which is preliminary data.</text>
</comment>
<evidence type="ECO:0000313" key="1">
    <source>
        <dbReference type="EMBL" id="MPM63721.1"/>
    </source>
</evidence>
<gene>
    <name evidence="1" type="ORF">SDC9_110603</name>
</gene>
<dbReference type="EMBL" id="VSSQ01019568">
    <property type="protein sequence ID" value="MPM63721.1"/>
    <property type="molecule type" value="Genomic_DNA"/>
</dbReference>
<reference evidence="1" key="1">
    <citation type="submission" date="2019-08" db="EMBL/GenBank/DDBJ databases">
        <authorList>
            <person name="Kucharzyk K."/>
            <person name="Murdoch R.W."/>
            <person name="Higgins S."/>
            <person name="Loffler F."/>
        </authorList>
    </citation>
    <scope>NUCLEOTIDE SEQUENCE</scope>
</reference>
<organism evidence="1">
    <name type="scientific">bioreactor metagenome</name>
    <dbReference type="NCBI Taxonomy" id="1076179"/>
    <lineage>
        <taxon>unclassified sequences</taxon>
        <taxon>metagenomes</taxon>
        <taxon>ecological metagenomes</taxon>
    </lineage>
</organism>
<protein>
    <submittedName>
        <fullName evidence="1">Uncharacterized protein</fullName>
    </submittedName>
</protein>
<dbReference type="AlphaFoldDB" id="A0A645BGN9"/>
<accession>A0A645BGN9</accession>
<sequence>MLPQLFGKLCLQAVDNGVGIKPDFYCLVLNGFYVNRMGMADGNHGVPPVKIEVFHTVPVPYAATLCADRFNIPQRIYVKQIHFNCELLII</sequence>